<keyword evidence="8" id="KW-1133">Transmembrane helix</keyword>
<dbReference type="Pfam" id="PF08376">
    <property type="entry name" value="NIT"/>
    <property type="match status" value="1"/>
</dbReference>
<feature type="compositionally biased region" description="Low complexity" evidence="10">
    <location>
        <begin position="836"/>
        <end position="847"/>
    </location>
</feature>
<accession>A0A1C4XEB8</accession>
<dbReference type="SMART" id="SM00387">
    <property type="entry name" value="HATPase_c"/>
    <property type="match status" value="1"/>
</dbReference>
<keyword evidence="9" id="KW-0902">Two-component regulatory system</keyword>
<dbReference type="EMBL" id="LT607410">
    <property type="protein sequence ID" value="SCF06893.1"/>
    <property type="molecule type" value="Genomic_DNA"/>
</dbReference>
<comment type="catalytic activity">
    <reaction evidence="1">
        <text>ATP + protein L-histidine = ADP + protein N-phospho-L-histidine.</text>
        <dbReference type="EC" id="2.7.13.3"/>
    </reaction>
</comment>
<evidence type="ECO:0000256" key="6">
    <source>
        <dbReference type="ARBA" id="ARBA00022692"/>
    </source>
</evidence>
<evidence type="ECO:0000259" key="11">
    <source>
        <dbReference type="PROSITE" id="PS50109"/>
    </source>
</evidence>
<gene>
    <name evidence="13" type="ORF">GA0074696_2530</name>
</gene>
<dbReference type="InterPro" id="IPR013587">
    <property type="entry name" value="Nitrate/nitrite_sensing"/>
</dbReference>
<evidence type="ECO:0000256" key="1">
    <source>
        <dbReference type="ARBA" id="ARBA00000085"/>
    </source>
</evidence>
<dbReference type="PANTHER" id="PTHR45436">
    <property type="entry name" value="SENSOR HISTIDINE KINASE YKOH"/>
    <property type="match status" value="1"/>
</dbReference>
<dbReference type="InterPro" id="IPR003660">
    <property type="entry name" value="HAMP_dom"/>
</dbReference>
<dbReference type="GO" id="GO:0005886">
    <property type="term" value="C:plasma membrane"/>
    <property type="evidence" value="ECO:0007669"/>
    <property type="project" value="TreeGrafter"/>
</dbReference>
<dbReference type="GO" id="GO:0000160">
    <property type="term" value="P:phosphorelay signal transduction system"/>
    <property type="evidence" value="ECO:0007669"/>
    <property type="project" value="UniProtKB-KW"/>
</dbReference>
<evidence type="ECO:0000256" key="3">
    <source>
        <dbReference type="ARBA" id="ARBA00012438"/>
    </source>
</evidence>
<feature type="domain" description="Histidine kinase" evidence="11">
    <location>
        <begin position="517"/>
        <end position="622"/>
    </location>
</feature>
<dbReference type="InterPro" id="IPR036890">
    <property type="entry name" value="HATPase_C_sf"/>
</dbReference>
<name>A0A1C4XEB8_9ACTN</name>
<dbReference type="InterPro" id="IPR005467">
    <property type="entry name" value="His_kinase_dom"/>
</dbReference>
<evidence type="ECO:0000313" key="14">
    <source>
        <dbReference type="Proteomes" id="UP000198228"/>
    </source>
</evidence>
<evidence type="ECO:0000256" key="8">
    <source>
        <dbReference type="ARBA" id="ARBA00022989"/>
    </source>
</evidence>
<organism evidence="13 14">
    <name type="scientific">Micromonospora purpureochromogenes</name>
    <dbReference type="NCBI Taxonomy" id="47872"/>
    <lineage>
        <taxon>Bacteria</taxon>
        <taxon>Bacillati</taxon>
        <taxon>Actinomycetota</taxon>
        <taxon>Actinomycetes</taxon>
        <taxon>Micromonosporales</taxon>
        <taxon>Micromonosporaceae</taxon>
        <taxon>Micromonospora</taxon>
    </lineage>
</organism>
<dbReference type="SMART" id="SM00304">
    <property type="entry name" value="HAMP"/>
    <property type="match status" value="1"/>
</dbReference>
<feature type="domain" description="NIT" evidence="12">
    <location>
        <begin position="49"/>
        <end position="300"/>
    </location>
</feature>
<reference evidence="13 14" key="1">
    <citation type="submission" date="2016-06" db="EMBL/GenBank/DDBJ databases">
        <authorList>
            <person name="Kjaerup R.B."/>
            <person name="Dalgaard T.S."/>
            <person name="Juul-Madsen H.R."/>
        </authorList>
    </citation>
    <scope>NUCLEOTIDE SEQUENCE [LARGE SCALE GENOMIC DNA]</scope>
    <source>
        <strain evidence="13 14">DSM 43821</strain>
    </source>
</reference>
<evidence type="ECO:0000256" key="4">
    <source>
        <dbReference type="ARBA" id="ARBA00022553"/>
    </source>
</evidence>
<proteinExistence type="predicted"/>
<evidence type="ECO:0000256" key="9">
    <source>
        <dbReference type="ARBA" id="ARBA00023012"/>
    </source>
</evidence>
<dbReference type="GO" id="GO:0004673">
    <property type="term" value="F:protein histidine kinase activity"/>
    <property type="evidence" value="ECO:0007669"/>
    <property type="project" value="UniProtKB-EC"/>
</dbReference>
<keyword evidence="8" id="KW-0472">Membrane</keyword>
<keyword evidence="6" id="KW-0812">Transmembrane</keyword>
<feature type="compositionally biased region" description="Basic and acidic residues" evidence="10">
    <location>
        <begin position="757"/>
        <end position="778"/>
    </location>
</feature>
<dbReference type="SUPFAM" id="SSF55874">
    <property type="entry name" value="ATPase domain of HSP90 chaperone/DNA topoisomerase II/histidine kinase"/>
    <property type="match status" value="1"/>
</dbReference>
<evidence type="ECO:0000313" key="13">
    <source>
        <dbReference type="EMBL" id="SCF06893.1"/>
    </source>
</evidence>
<dbReference type="EC" id="2.7.13.3" evidence="3"/>
<dbReference type="AlphaFoldDB" id="A0A1C4XEB8"/>
<dbReference type="Gene3D" id="6.10.340.10">
    <property type="match status" value="1"/>
</dbReference>
<evidence type="ECO:0000256" key="10">
    <source>
        <dbReference type="SAM" id="MobiDB-lite"/>
    </source>
</evidence>
<keyword evidence="5" id="KW-0808">Transferase</keyword>
<evidence type="ECO:0000256" key="5">
    <source>
        <dbReference type="ARBA" id="ARBA00022679"/>
    </source>
</evidence>
<evidence type="ECO:0000256" key="7">
    <source>
        <dbReference type="ARBA" id="ARBA00022777"/>
    </source>
</evidence>
<dbReference type="PROSITE" id="PS50906">
    <property type="entry name" value="NIT"/>
    <property type="match status" value="1"/>
</dbReference>
<evidence type="ECO:0000256" key="2">
    <source>
        <dbReference type="ARBA" id="ARBA00004370"/>
    </source>
</evidence>
<comment type="subcellular location">
    <subcellularLocation>
        <location evidence="2">Membrane</location>
    </subcellularLocation>
</comment>
<evidence type="ECO:0000259" key="12">
    <source>
        <dbReference type="PROSITE" id="PS50906"/>
    </source>
</evidence>
<dbReference type="Gene3D" id="3.30.565.10">
    <property type="entry name" value="Histidine kinase-like ATPase, C-terminal domain"/>
    <property type="match status" value="1"/>
</dbReference>
<dbReference type="Pfam" id="PF02518">
    <property type="entry name" value="HATPase_c"/>
    <property type="match status" value="1"/>
</dbReference>
<dbReference type="InterPro" id="IPR010910">
    <property type="entry name" value="Nitrate/nitrite_sensing_bac"/>
</dbReference>
<keyword evidence="4" id="KW-0597">Phosphoprotein</keyword>
<feature type="region of interest" description="Disordered" evidence="10">
    <location>
        <begin position="629"/>
        <end position="860"/>
    </location>
</feature>
<dbReference type="Proteomes" id="UP000198228">
    <property type="component" value="Chromosome I"/>
</dbReference>
<dbReference type="PROSITE" id="PS50109">
    <property type="entry name" value="HIS_KIN"/>
    <property type="match status" value="1"/>
</dbReference>
<dbReference type="InterPro" id="IPR003594">
    <property type="entry name" value="HATPase_dom"/>
</dbReference>
<dbReference type="PANTHER" id="PTHR45436:SF5">
    <property type="entry name" value="SENSOR HISTIDINE KINASE TRCS"/>
    <property type="match status" value="1"/>
</dbReference>
<keyword evidence="7 13" id="KW-0418">Kinase</keyword>
<dbReference type="RefSeq" id="WP_088961282.1">
    <property type="nucleotide sequence ID" value="NZ_LT607410.1"/>
</dbReference>
<sequence>MGSRSASLRTKVVALLVSLAALWAFAAWVTLRDGLNVLGVQTLDAQVAEPSESLRTELQQERRMSVAYLGRPSQEQAQQLREQRRRSEERAAEFAEAARSSRARLASSDELVTRIDEVVTRLDALGPVRDAVATRAVDRAGAAEAYTGVLDSLFRVYASLGKLDDEQIAKDTATLTQLVRVRELMSQEDALFAGVAAAGRINDREYAQFARLVGAQRFLAGEALAELPDADRERYARMTEGEAFVRLRSLEDRLVRDGRPNAPLPVDADDWQSAIAPALQEQEAAVLASGDALVERATPVAIWVIIRMVLAAGLGLIAVIASVVVSITTARALVRQLERLREAAFRLANERLPGVVERLGHGEQVDVATEAPPLEFGDDEIGQVGKAFNVVQETAVRTAVEQAELRRNVREVFLSLARRTQALVHRQLTLLDSMERREHDAEELEDLFRVDHLATRMRRNAENLIVLSGSTPGRAWRRNVPMVDVVRGAVAEVEDYTRVNVLPLGSVSLAGRAVGDVIHLLAELVENGLSFSPPHTSVEVRGQLVANGFAIEIEDRGLGMTEEDLAAANHRIVDRSELNLANASRLGLYVVSRLTERHGVKVQLKESAYGGTTAVVLIPLDLVETGQDPNTSGGFPVGTGSVPPVHTGSIPPVGTGSVPPVAAGEGAPTVGVPAADSDTAADGDPVDTPPVPVRAGIVPSPSASGLPSRSRTRPGQGALTGPTVPTGLPATVARPAAPQRPASVPTPGDAAVPNAATEDRTPAGTDDRAPAGTDDRVTDSGLPVRVRQANIVPELRGEQAAEDGDADEQAARPPEQVRRMMSSYQTGTRRGRTDAARLLGGAATGARPGDGPENGDGQAT</sequence>
<protein>
    <recommendedName>
        <fullName evidence="3">histidine kinase</fullName>
        <ecNumber evidence="3">2.7.13.3</ecNumber>
    </recommendedName>
</protein>
<dbReference type="InterPro" id="IPR050428">
    <property type="entry name" value="TCS_sensor_his_kinase"/>
</dbReference>